<dbReference type="Proteomes" id="UP000244173">
    <property type="component" value="Chromosome"/>
</dbReference>
<dbReference type="STRING" id="1122240.GCA_000620105_02867"/>
<evidence type="ECO:0000256" key="1">
    <source>
        <dbReference type="ARBA" id="ARBA00008635"/>
    </source>
</evidence>
<evidence type="ECO:0000313" key="5">
    <source>
        <dbReference type="Proteomes" id="UP000244173"/>
    </source>
</evidence>
<dbReference type="RefSeq" id="WP_036386392.1">
    <property type="nucleotide sequence ID" value="NZ_CP028519.1"/>
</dbReference>
<proteinExistence type="inferred from homology"/>
<dbReference type="InterPro" id="IPR007837">
    <property type="entry name" value="DinB"/>
</dbReference>
<gene>
    <name evidence="4" type="ORF">DAI18_00250</name>
</gene>
<dbReference type="OrthoDB" id="9807509at2"/>
<dbReference type="GO" id="GO:0046872">
    <property type="term" value="F:metal ion binding"/>
    <property type="evidence" value="ECO:0007669"/>
    <property type="project" value="UniProtKB-KW"/>
</dbReference>
<dbReference type="Pfam" id="PF05163">
    <property type="entry name" value="DinB"/>
    <property type="match status" value="1"/>
</dbReference>
<protein>
    <submittedName>
        <fullName evidence="4">Damage-inducible protein DinB</fullName>
    </submittedName>
</protein>
<sequence length="162" mass="18215">MLVSAFDYKQWSDRRTLAAMARIDRAAFPEAAAFTAQQLNHMVIVEELFRARLAGTPAPHRATNTDTVPDLQELAQRLAASSEWFSCQARDLTPAQRQQRLSFTFADGRQGCMSRQEILFHIINHGTYHRGAIGHALDLARVAHPADTYTVFIHEAEPARRG</sequence>
<keyword evidence="5" id="KW-1185">Reference proteome</keyword>
<feature type="binding site" evidence="3">
    <location>
        <position position="129"/>
    </location>
    <ligand>
        <name>a divalent metal cation</name>
        <dbReference type="ChEBI" id="CHEBI:60240"/>
    </ligand>
</feature>
<comment type="similarity">
    <text evidence="1">Belongs to the DinB family.</text>
</comment>
<dbReference type="Gene3D" id="1.20.120.450">
    <property type="entry name" value="dinb family like domain"/>
    <property type="match status" value="1"/>
</dbReference>
<dbReference type="SUPFAM" id="SSF109854">
    <property type="entry name" value="DinB/YfiT-like putative metalloenzymes"/>
    <property type="match status" value="1"/>
</dbReference>
<dbReference type="EMBL" id="CP028519">
    <property type="protein sequence ID" value="AVY92648.1"/>
    <property type="molecule type" value="Genomic_DNA"/>
</dbReference>
<keyword evidence="2 3" id="KW-0479">Metal-binding</keyword>
<evidence type="ECO:0000256" key="3">
    <source>
        <dbReference type="PIRSR" id="PIRSR607837-1"/>
    </source>
</evidence>
<accession>A0A2U3TGX8</accession>
<name>A0A2U3TGX8_9NEIS</name>
<feature type="binding site" evidence="3">
    <location>
        <position position="125"/>
    </location>
    <ligand>
        <name>a divalent metal cation</name>
        <dbReference type="ChEBI" id="CHEBI:60240"/>
    </ligand>
</feature>
<dbReference type="AlphaFoldDB" id="A0A2U3TGX8"/>
<evidence type="ECO:0000256" key="2">
    <source>
        <dbReference type="ARBA" id="ARBA00022723"/>
    </source>
</evidence>
<organism evidence="4 5">
    <name type="scientific">Microvirgula aerodenitrificans</name>
    <dbReference type="NCBI Taxonomy" id="57480"/>
    <lineage>
        <taxon>Bacteria</taxon>
        <taxon>Pseudomonadati</taxon>
        <taxon>Pseudomonadota</taxon>
        <taxon>Betaproteobacteria</taxon>
        <taxon>Neisseriales</taxon>
        <taxon>Aquaspirillaceae</taxon>
        <taxon>Microvirgula</taxon>
    </lineage>
</organism>
<dbReference type="PANTHER" id="PTHR37302">
    <property type="entry name" value="SLR1116 PROTEIN"/>
    <property type="match status" value="1"/>
</dbReference>
<dbReference type="PANTHER" id="PTHR37302:SF1">
    <property type="entry name" value="PROTEIN DINB"/>
    <property type="match status" value="1"/>
</dbReference>
<reference evidence="4 5" key="1">
    <citation type="submission" date="2018-04" db="EMBL/GenBank/DDBJ databases">
        <title>Denitrifier Microvirgula.</title>
        <authorList>
            <person name="Anderson E."/>
            <person name="Jang J."/>
            <person name="Ishii S."/>
        </authorList>
    </citation>
    <scope>NUCLEOTIDE SEQUENCE [LARGE SCALE GENOMIC DNA]</scope>
    <source>
        <strain evidence="4 5">BE2.4</strain>
    </source>
</reference>
<dbReference type="InterPro" id="IPR034660">
    <property type="entry name" value="DinB/YfiT-like"/>
</dbReference>
<dbReference type="KEGG" id="maer:DAI18_00250"/>
<feature type="binding site" evidence="3">
    <location>
        <position position="41"/>
    </location>
    <ligand>
        <name>a divalent metal cation</name>
        <dbReference type="ChEBI" id="CHEBI:60240"/>
    </ligand>
</feature>
<evidence type="ECO:0000313" key="4">
    <source>
        <dbReference type="EMBL" id="AVY92648.1"/>
    </source>
</evidence>